<gene>
    <name evidence="2" type="ORF">FY036_15820</name>
</gene>
<dbReference type="Proteomes" id="UP000323258">
    <property type="component" value="Unassembled WGS sequence"/>
</dbReference>
<organism evidence="2 3">
    <name type="scientific">Neoaquamicrobium microcysteis</name>
    <dbReference type="NCBI Taxonomy" id="2682781"/>
    <lineage>
        <taxon>Bacteria</taxon>
        <taxon>Pseudomonadati</taxon>
        <taxon>Pseudomonadota</taxon>
        <taxon>Alphaproteobacteria</taxon>
        <taxon>Hyphomicrobiales</taxon>
        <taxon>Phyllobacteriaceae</taxon>
        <taxon>Neoaquamicrobium</taxon>
    </lineage>
</organism>
<comment type="caution">
    <text evidence="2">The sequence shown here is derived from an EMBL/GenBank/DDBJ whole genome shotgun (WGS) entry which is preliminary data.</text>
</comment>
<reference evidence="2 3" key="1">
    <citation type="submission" date="2019-08" db="EMBL/GenBank/DDBJ databases">
        <authorList>
            <person name="Seo Y.L."/>
        </authorList>
    </citation>
    <scope>NUCLEOTIDE SEQUENCE [LARGE SCALE GENOMIC DNA]</scope>
    <source>
        <strain evidence="2 3">MaA-C15</strain>
    </source>
</reference>
<dbReference type="EMBL" id="VSZS01000065">
    <property type="protein sequence ID" value="TYR30918.1"/>
    <property type="molecule type" value="Genomic_DNA"/>
</dbReference>
<dbReference type="OrthoDB" id="5514485at2"/>
<protein>
    <submittedName>
        <fullName evidence="2">Uncharacterized protein</fullName>
    </submittedName>
</protein>
<reference evidence="2 3" key="2">
    <citation type="submission" date="2019-09" db="EMBL/GenBank/DDBJ databases">
        <title>Mesorhizobium sp. MaA-C15 isolated from Microcystis aeruginosa.</title>
        <authorList>
            <person name="Jeong S.E."/>
            <person name="Jin H.M."/>
            <person name="Jeon C.O."/>
        </authorList>
    </citation>
    <scope>NUCLEOTIDE SEQUENCE [LARGE SCALE GENOMIC DNA]</scope>
    <source>
        <strain evidence="2 3">MaA-C15</strain>
    </source>
</reference>
<evidence type="ECO:0000313" key="3">
    <source>
        <dbReference type="Proteomes" id="UP000323258"/>
    </source>
</evidence>
<sequence length="260" mass="29457">MSKEKALVARGAGKWGLDDFPKTGWECVGTTDLGSAVATCEMCEYMAIRYVQHMQHPSGLELKAGCECAGHMTGDLVAAQGRDKAMRNAASRHRNRQRSLEKDKRRLEPLRNNPSAIRQIQSIHRRAMIRASEATAEYEKHPSTPHFDMELEAGMFALEAEAAVEAVKQQQPPYRLRKELLASHWTPTPKGQRLETSQGDMVQAFQRADGSFSFGYQLRRRKMVWSAKEFPTLEQAMSKGRMYLILDLRRAGRLPELPKL</sequence>
<dbReference type="RefSeq" id="WP_148915719.1">
    <property type="nucleotide sequence ID" value="NZ_VSZS01000065.1"/>
</dbReference>
<proteinExistence type="predicted"/>
<evidence type="ECO:0000313" key="2">
    <source>
        <dbReference type="EMBL" id="TYR30918.1"/>
    </source>
</evidence>
<accession>A0A5D4GRF9</accession>
<keyword evidence="3" id="KW-1185">Reference proteome</keyword>
<feature type="compositionally biased region" description="Basic and acidic residues" evidence="1">
    <location>
        <begin position="98"/>
        <end position="109"/>
    </location>
</feature>
<feature type="region of interest" description="Disordered" evidence="1">
    <location>
        <begin position="87"/>
        <end position="117"/>
    </location>
</feature>
<dbReference type="AlphaFoldDB" id="A0A5D4GRF9"/>
<evidence type="ECO:0000256" key="1">
    <source>
        <dbReference type="SAM" id="MobiDB-lite"/>
    </source>
</evidence>
<name>A0A5D4GRF9_9HYPH</name>